<dbReference type="InterPro" id="IPR011051">
    <property type="entry name" value="RmlC_Cupin_sf"/>
</dbReference>
<name>A0ABP8PR45_9ACTN</name>
<dbReference type="Pfam" id="PF12852">
    <property type="entry name" value="Cupin_6"/>
    <property type="match status" value="1"/>
</dbReference>
<dbReference type="PANTHER" id="PTHR46796:SF7">
    <property type="entry name" value="ARAC FAMILY TRANSCRIPTIONAL REGULATOR"/>
    <property type="match status" value="1"/>
</dbReference>
<dbReference type="PANTHER" id="PTHR46796">
    <property type="entry name" value="HTH-TYPE TRANSCRIPTIONAL ACTIVATOR RHAS-RELATED"/>
    <property type="match status" value="1"/>
</dbReference>
<dbReference type="PROSITE" id="PS01124">
    <property type="entry name" value="HTH_ARAC_FAMILY_2"/>
    <property type="match status" value="1"/>
</dbReference>
<keyword evidence="2" id="KW-0238">DNA-binding</keyword>
<dbReference type="Proteomes" id="UP001500503">
    <property type="component" value="Unassembled WGS sequence"/>
</dbReference>
<dbReference type="RefSeq" id="WP_345461592.1">
    <property type="nucleotide sequence ID" value="NZ_BAABHF010000016.1"/>
</dbReference>
<sequence>MDTITEIIRMARVQANLDRRCLLAGATVMDMPACGEGEAPFHVLVEGTCTLELPNRPIELLPGDVVLFPWSAPAHRIHTTGDGPAQEAVMTPGDNFATFHSPAGEPVIDLFCGYYMYGAGAGTMFFRSLPNPLHISFAGSGNASEILRMLSTILRQEAENDGPGTAAVLSHLCSALLAMVLRKTNRRFTEAALWTAADDDRIRAVIDAVLREPGADWPIARLAQIVNMSRATFVRHFSHCTGMTVGALLAHIRLMTAADLLTDTDFPVAAVAAEVGYRSESAFSRAFRLATGSTPARFRRNVANNQPTRTLRAYGPPQLTEP</sequence>
<keyword evidence="3" id="KW-0804">Transcription</keyword>
<comment type="caution">
    <text evidence="5">The sequence shown here is derived from an EMBL/GenBank/DDBJ whole genome shotgun (WGS) entry which is preliminary data.</text>
</comment>
<keyword evidence="6" id="KW-1185">Reference proteome</keyword>
<dbReference type="EMBL" id="BAABHF010000016">
    <property type="protein sequence ID" value="GAA4490864.1"/>
    <property type="molecule type" value="Genomic_DNA"/>
</dbReference>
<keyword evidence="1" id="KW-0805">Transcription regulation</keyword>
<dbReference type="PRINTS" id="PR00032">
    <property type="entry name" value="HTHARAC"/>
</dbReference>
<feature type="domain" description="HTH araC/xylS-type" evidence="4">
    <location>
        <begin position="200"/>
        <end position="301"/>
    </location>
</feature>
<organism evidence="5 6">
    <name type="scientific">Actinoallomurus oryzae</name>
    <dbReference type="NCBI Taxonomy" id="502180"/>
    <lineage>
        <taxon>Bacteria</taxon>
        <taxon>Bacillati</taxon>
        <taxon>Actinomycetota</taxon>
        <taxon>Actinomycetes</taxon>
        <taxon>Streptosporangiales</taxon>
        <taxon>Thermomonosporaceae</taxon>
        <taxon>Actinoallomurus</taxon>
    </lineage>
</organism>
<dbReference type="InterPro" id="IPR018062">
    <property type="entry name" value="HTH_AraC-typ_CS"/>
</dbReference>
<dbReference type="SUPFAM" id="SSF46689">
    <property type="entry name" value="Homeodomain-like"/>
    <property type="match status" value="2"/>
</dbReference>
<dbReference type="InterPro" id="IPR032783">
    <property type="entry name" value="AraC_lig"/>
</dbReference>
<evidence type="ECO:0000256" key="1">
    <source>
        <dbReference type="ARBA" id="ARBA00023015"/>
    </source>
</evidence>
<gene>
    <name evidence="5" type="ORF">GCM10023191_023730</name>
</gene>
<protein>
    <submittedName>
        <fullName evidence="5">AraC family transcriptional regulator</fullName>
    </submittedName>
</protein>
<evidence type="ECO:0000313" key="5">
    <source>
        <dbReference type="EMBL" id="GAA4490864.1"/>
    </source>
</evidence>
<dbReference type="InterPro" id="IPR014710">
    <property type="entry name" value="RmlC-like_jellyroll"/>
</dbReference>
<dbReference type="PROSITE" id="PS00041">
    <property type="entry name" value="HTH_ARAC_FAMILY_1"/>
    <property type="match status" value="1"/>
</dbReference>
<dbReference type="InterPro" id="IPR018060">
    <property type="entry name" value="HTH_AraC"/>
</dbReference>
<dbReference type="Pfam" id="PF12833">
    <property type="entry name" value="HTH_18"/>
    <property type="match status" value="1"/>
</dbReference>
<dbReference type="InterPro" id="IPR050204">
    <property type="entry name" value="AraC_XylS_family_regulators"/>
</dbReference>
<dbReference type="Gene3D" id="2.60.120.10">
    <property type="entry name" value="Jelly Rolls"/>
    <property type="match status" value="1"/>
</dbReference>
<dbReference type="SUPFAM" id="SSF51182">
    <property type="entry name" value="RmlC-like cupins"/>
    <property type="match status" value="1"/>
</dbReference>
<evidence type="ECO:0000313" key="6">
    <source>
        <dbReference type="Proteomes" id="UP001500503"/>
    </source>
</evidence>
<evidence type="ECO:0000259" key="4">
    <source>
        <dbReference type="PROSITE" id="PS01124"/>
    </source>
</evidence>
<proteinExistence type="predicted"/>
<reference evidence="6" key="1">
    <citation type="journal article" date="2019" name="Int. J. Syst. Evol. Microbiol.">
        <title>The Global Catalogue of Microorganisms (GCM) 10K type strain sequencing project: providing services to taxonomists for standard genome sequencing and annotation.</title>
        <authorList>
            <consortium name="The Broad Institute Genomics Platform"/>
            <consortium name="The Broad Institute Genome Sequencing Center for Infectious Disease"/>
            <person name="Wu L."/>
            <person name="Ma J."/>
        </authorList>
    </citation>
    <scope>NUCLEOTIDE SEQUENCE [LARGE SCALE GENOMIC DNA]</scope>
    <source>
        <strain evidence="6">JCM 17933</strain>
    </source>
</reference>
<evidence type="ECO:0000256" key="3">
    <source>
        <dbReference type="ARBA" id="ARBA00023163"/>
    </source>
</evidence>
<evidence type="ECO:0000256" key="2">
    <source>
        <dbReference type="ARBA" id="ARBA00023125"/>
    </source>
</evidence>
<dbReference type="InterPro" id="IPR009057">
    <property type="entry name" value="Homeodomain-like_sf"/>
</dbReference>
<accession>A0ABP8PR45</accession>
<dbReference type="Gene3D" id="1.10.10.60">
    <property type="entry name" value="Homeodomain-like"/>
    <property type="match status" value="2"/>
</dbReference>
<dbReference type="SMART" id="SM00342">
    <property type="entry name" value="HTH_ARAC"/>
    <property type="match status" value="1"/>
</dbReference>
<dbReference type="InterPro" id="IPR020449">
    <property type="entry name" value="Tscrpt_reg_AraC-type_HTH"/>
</dbReference>